<dbReference type="NCBIfam" id="NF006826">
    <property type="entry name" value="PRK09347.1-3"/>
    <property type="match status" value="1"/>
</dbReference>
<evidence type="ECO:0000256" key="5">
    <source>
        <dbReference type="ARBA" id="ARBA00012715"/>
    </source>
</evidence>
<dbReference type="InterPro" id="IPR043134">
    <property type="entry name" value="GTP-CH-I_N"/>
</dbReference>
<dbReference type="PANTHER" id="PTHR11109:SF7">
    <property type="entry name" value="GTP CYCLOHYDROLASE 1"/>
    <property type="match status" value="1"/>
</dbReference>
<dbReference type="Pfam" id="PF01227">
    <property type="entry name" value="GTP_cyclohydroI"/>
    <property type="match status" value="2"/>
</dbReference>
<gene>
    <name evidence="13" type="ORF">SBAD_LOCUS2389</name>
</gene>
<evidence type="ECO:0000313" key="15">
    <source>
        <dbReference type="WBParaSite" id="SBAD_0000250201-mRNA-1"/>
    </source>
</evidence>
<accession>A0A183IFJ5</accession>
<evidence type="ECO:0000256" key="7">
    <source>
        <dbReference type="ARBA" id="ARBA00022741"/>
    </source>
</evidence>
<comment type="subunit">
    <text evidence="4">Toroid-shaped homodecamer, composed of two pentamers of five dimers.</text>
</comment>
<dbReference type="SUPFAM" id="SSF55620">
    <property type="entry name" value="Tetrahydrobiopterin biosynthesis enzymes-like"/>
    <property type="match status" value="2"/>
</dbReference>
<dbReference type="GO" id="GO:0003934">
    <property type="term" value="F:GTP cyclohydrolase I activity"/>
    <property type="evidence" value="ECO:0007669"/>
    <property type="project" value="UniProtKB-EC"/>
</dbReference>
<evidence type="ECO:0000256" key="3">
    <source>
        <dbReference type="ARBA" id="ARBA00008085"/>
    </source>
</evidence>
<evidence type="ECO:0000313" key="13">
    <source>
        <dbReference type="EMBL" id="VDO97478.1"/>
    </source>
</evidence>
<comment type="catalytic activity">
    <reaction evidence="1">
        <text>GTP + H2O = 7,8-dihydroneopterin 3'-triphosphate + formate + H(+)</text>
        <dbReference type="Rhea" id="RHEA:17473"/>
        <dbReference type="ChEBI" id="CHEBI:15377"/>
        <dbReference type="ChEBI" id="CHEBI:15378"/>
        <dbReference type="ChEBI" id="CHEBI:15740"/>
        <dbReference type="ChEBI" id="CHEBI:37565"/>
        <dbReference type="ChEBI" id="CHEBI:58462"/>
        <dbReference type="EC" id="3.5.4.16"/>
    </reaction>
</comment>
<dbReference type="Gene3D" id="3.30.1130.10">
    <property type="match status" value="2"/>
</dbReference>
<keyword evidence="8" id="KW-0378">Hydrolase</keyword>
<keyword evidence="7" id="KW-0547">Nucleotide-binding</keyword>
<dbReference type="GO" id="GO:0005525">
    <property type="term" value="F:GTP binding"/>
    <property type="evidence" value="ECO:0007669"/>
    <property type="project" value="UniProtKB-KW"/>
</dbReference>
<dbReference type="InterPro" id="IPR043133">
    <property type="entry name" value="GTP-CH-I_C/QueF"/>
</dbReference>
<evidence type="ECO:0000256" key="11">
    <source>
        <dbReference type="ARBA" id="ARBA00030854"/>
    </source>
</evidence>
<dbReference type="WBParaSite" id="SBAD_0000250201-mRNA-1">
    <property type="protein sequence ID" value="SBAD_0000250201-mRNA-1"/>
    <property type="gene ID" value="SBAD_0000250201"/>
</dbReference>
<dbReference type="OrthoDB" id="4966at2759"/>
<dbReference type="EMBL" id="UZAM01007205">
    <property type="protein sequence ID" value="VDO97478.1"/>
    <property type="molecule type" value="Genomic_DNA"/>
</dbReference>
<evidence type="ECO:0000256" key="1">
    <source>
        <dbReference type="ARBA" id="ARBA00001052"/>
    </source>
</evidence>
<dbReference type="GO" id="GO:0008270">
    <property type="term" value="F:zinc ion binding"/>
    <property type="evidence" value="ECO:0007669"/>
    <property type="project" value="TreeGrafter"/>
</dbReference>
<evidence type="ECO:0000256" key="9">
    <source>
        <dbReference type="ARBA" id="ARBA00023007"/>
    </source>
</evidence>
<dbReference type="Gene3D" id="1.10.286.10">
    <property type="match status" value="1"/>
</dbReference>
<evidence type="ECO:0000256" key="4">
    <source>
        <dbReference type="ARBA" id="ARBA00011857"/>
    </source>
</evidence>
<dbReference type="UniPathway" id="UPA00848">
    <property type="reaction ID" value="UER00151"/>
</dbReference>
<keyword evidence="14" id="KW-1185">Reference proteome</keyword>
<organism evidence="15">
    <name type="scientific">Soboliphyme baturini</name>
    <dbReference type="NCBI Taxonomy" id="241478"/>
    <lineage>
        <taxon>Eukaryota</taxon>
        <taxon>Metazoa</taxon>
        <taxon>Ecdysozoa</taxon>
        <taxon>Nematoda</taxon>
        <taxon>Enoplea</taxon>
        <taxon>Dorylaimia</taxon>
        <taxon>Dioctophymatida</taxon>
        <taxon>Dioctophymatoidea</taxon>
        <taxon>Soboliphymatidae</taxon>
        <taxon>Soboliphyme</taxon>
    </lineage>
</organism>
<dbReference type="GO" id="GO:0046654">
    <property type="term" value="P:tetrahydrofolate biosynthetic process"/>
    <property type="evidence" value="ECO:0007669"/>
    <property type="project" value="InterPro"/>
</dbReference>
<dbReference type="Proteomes" id="UP000270296">
    <property type="component" value="Unassembled WGS sequence"/>
</dbReference>
<dbReference type="InterPro" id="IPR001474">
    <property type="entry name" value="GTP_CycHdrlase_I"/>
</dbReference>
<keyword evidence="10" id="KW-0342">GTP-binding</keyword>
<dbReference type="PANTHER" id="PTHR11109">
    <property type="entry name" value="GTP CYCLOHYDROLASE I"/>
    <property type="match status" value="1"/>
</dbReference>
<dbReference type="GO" id="GO:0006729">
    <property type="term" value="P:tetrahydrobiopterin biosynthetic process"/>
    <property type="evidence" value="ECO:0007669"/>
    <property type="project" value="UniProtKB-KW"/>
</dbReference>
<dbReference type="FunFam" id="3.30.1130.10:FF:000012">
    <property type="entry name" value="GTP cyclohydrolase 1"/>
    <property type="match status" value="1"/>
</dbReference>
<evidence type="ECO:0000256" key="8">
    <source>
        <dbReference type="ARBA" id="ARBA00022801"/>
    </source>
</evidence>
<dbReference type="GO" id="GO:0005737">
    <property type="term" value="C:cytoplasm"/>
    <property type="evidence" value="ECO:0007669"/>
    <property type="project" value="TreeGrafter"/>
</dbReference>
<keyword evidence="9" id="KW-0783">Tetrahydrobiopterin biosynthesis</keyword>
<dbReference type="PROSITE" id="PS00859">
    <property type="entry name" value="GTP_CYCLOHYDROL_1_1"/>
    <property type="match status" value="1"/>
</dbReference>
<dbReference type="AlphaFoldDB" id="A0A183IFJ5"/>
<feature type="domain" description="GTP cyclohydrolase I" evidence="12">
    <location>
        <begin position="162"/>
        <end position="201"/>
    </location>
</feature>
<proteinExistence type="inferred from homology"/>
<feature type="domain" description="GTP cyclohydrolase I" evidence="12">
    <location>
        <begin position="17"/>
        <end position="121"/>
    </location>
</feature>
<evidence type="ECO:0000256" key="10">
    <source>
        <dbReference type="ARBA" id="ARBA00023134"/>
    </source>
</evidence>
<evidence type="ECO:0000256" key="2">
    <source>
        <dbReference type="ARBA" id="ARBA00005080"/>
    </source>
</evidence>
<reference evidence="15" key="1">
    <citation type="submission" date="2016-06" db="UniProtKB">
        <authorList>
            <consortium name="WormBaseParasite"/>
        </authorList>
    </citation>
    <scope>IDENTIFICATION</scope>
</reference>
<comment type="pathway">
    <text evidence="2">Cofactor biosynthesis; 7,8-dihydroneopterin triphosphate biosynthesis; 7,8-dihydroneopterin triphosphate from GTP: step 1/1.</text>
</comment>
<dbReference type="EC" id="3.5.4.16" evidence="5"/>
<sequence>MLDIHETENFSSLTMCYRRIITQLGENPQRPGLLKTPERAAKAMLFFTKGYHENLSTIINGAIFDESHDEIVIVKDIEMYSLCEHHLIPFIGKVSIGYVPCGRVIGLSKLARIVEMFSRRTINYPNRERNNDGCQSAGRRCRHRSDVYAVFLIQHINFSSFRHMCMIMRGVQKSLAKTTTSSMLGIFKENPGMKEEFLSLVNS</sequence>
<evidence type="ECO:0000313" key="14">
    <source>
        <dbReference type="Proteomes" id="UP000270296"/>
    </source>
</evidence>
<name>A0A183IFJ5_9BILA</name>
<dbReference type="GO" id="GO:0046148">
    <property type="term" value="P:pigment biosynthetic process"/>
    <property type="evidence" value="ECO:0007669"/>
    <property type="project" value="UniProtKB-ARBA"/>
</dbReference>
<protein>
    <recommendedName>
        <fullName evidence="6">GTP cyclohydrolase 1</fullName>
        <ecNumber evidence="5">3.5.4.16</ecNumber>
    </recommendedName>
    <alternativeName>
        <fullName evidence="11">GTP cyclohydrolase I</fullName>
    </alternativeName>
</protein>
<evidence type="ECO:0000256" key="6">
    <source>
        <dbReference type="ARBA" id="ARBA00017272"/>
    </source>
</evidence>
<dbReference type="InterPro" id="IPR020602">
    <property type="entry name" value="GTP_CycHdrlase_I_dom"/>
</dbReference>
<dbReference type="InterPro" id="IPR018234">
    <property type="entry name" value="GTP_CycHdrlase_I_CS"/>
</dbReference>
<comment type="similarity">
    <text evidence="3">Belongs to the GTP cyclohydrolase I family.</text>
</comment>
<reference evidence="13 14" key="2">
    <citation type="submission" date="2018-11" db="EMBL/GenBank/DDBJ databases">
        <authorList>
            <consortium name="Pathogen Informatics"/>
        </authorList>
    </citation>
    <scope>NUCLEOTIDE SEQUENCE [LARGE SCALE GENOMIC DNA]</scope>
</reference>
<evidence type="ECO:0000259" key="12">
    <source>
        <dbReference type="Pfam" id="PF01227"/>
    </source>
</evidence>
<dbReference type="FunFam" id="1.10.286.10:FF:000003">
    <property type="entry name" value="GTP cyclohydrolase 1"/>
    <property type="match status" value="1"/>
</dbReference>